<dbReference type="SUPFAM" id="SSF52540">
    <property type="entry name" value="P-loop containing nucleoside triphosphate hydrolases"/>
    <property type="match status" value="1"/>
</dbReference>
<accession>A0ABQ3T3J2</accession>
<keyword evidence="2" id="KW-0547">Nucleotide-binding</keyword>
<dbReference type="PANTHER" id="PTHR42939:SF1">
    <property type="entry name" value="ABC TRANSPORTER ATP-BINDING PROTEIN ALBC-RELATED"/>
    <property type="match status" value="1"/>
</dbReference>
<evidence type="ECO:0000259" key="5">
    <source>
        <dbReference type="PROSITE" id="PS50893"/>
    </source>
</evidence>
<feature type="compositionally biased region" description="Polar residues" evidence="4">
    <location>
        <begin position="319"/>
        <end position="329"/>
    </location>
</feature>
<keyword evidence="3 6" id="KW-0067">ATP-binding</keyword>
<gene>
    <name evidence="6" type="ORF">Sspor_04950</name>
</gene>
<evidence type="ECO:0000256" key="1">
    <source>
        <dbReference type="ARBA" id="ARBA00022448"/>
    </source>
</evidence>
<dbReference type="Proteomes" id="UP000608522">
    <property type="component" value="Unassembled WGS sequence"/>
</dbReference>
<proteinExistence type="predicted"/>
<organism evidence="6 7">
    <name type="scientific">Streptomyces spororaveus</name>
    <dbReference type="NCBI Taxonomy" id="284039"/>
    <lineage>
        <taxon>Bacteria</taxon>
        <taxon>Bacillati</taxon>
        <taxon>Actinomycetota</taxon>
        <taxon>Actinomycetes</taxon>
        <taxon>Kitasatosporales</taxon>
        <taxon>Streptomycetaceae</taxon>
        <taxon>Streptomyces</taxon>
    </lineage>
</organism>
<dbReference type="InterPro" id="IPR003439">
    <property type="entry name" value="ABC_transporter-like_ATP-bd"/>
</dbReference>
<protein>
    <submittedName>
        <fullName evidence="6">ABC transporter ATP-binding protein</fullName>
    </submittedName>
</protein>
<reference evidence="7" key="1">
    <citation type="submission" date="2023-07" db="EMBL/GenBank/DDBJ databases">
        <title>Whole genome shotgun sequence of Streptomyces spororaveus NBRC 15456.</title>
        <authorList>
            <person name="Komaki H."/>
            <person name="Tamura T."/>
        </authorList>
    </citation>
    <scope>NUCLEOTIDE SEQUENCE [LARGE SCALE GENOMIC DNA]</scope>
    <source>
        <strain evidence="7">NBRC 15456</strain>
    </source>
</reference>
<evidence type="ECO:0000256" key="3">
    <source>
        <dbReference type="ARBA" id="ARBA00022840"/>
    </source>
</evidence>
<dbReference type="InterPro" id="IPR017871">
    <property type="entry name" value="ABC_transporter-like_CS"/>
</dbReference>
<dbReference type="GO" id="GO:0005524">
    <property type="term" value="F:ATP binding"/>
    <property type="evidence" value="ECO:0007669"/>
    <property type="project" value="UniProtKB-KW"/>
</dbReference>
<dbReference type="Pfam" id="PF00005">
    <property type="entry name" value="ABC_tran"/>
    <property type="match status" value="1"/>
</dbReference>
<evidence type="ECO:0000256" key="4">
    <source>
        <dbReference type="SAM" id="MobiDB-lite"/>
    </source>
</evidence>
<dbReference type="RefSeq" id="WP_202197467.1">
    <property type="nucleotide sequence ID" value="NZ_BAAATO010000058.1"/>
</dbReference>
<evidence type="ECO:0000313" key="7">
    <source>
        <dbReference type="Proteomes" id="UP000608522"/>
    </source>
</evidence>
<dbReference type="Gene3D" id="3.40.50.300">
    <property type="entry name" value="P-loop containing nucleotide triphosphate hydrolases"/>
    <property type="match status" value="1"/>
</dbReference>
<dbReference type="CDD" id="cd03230">
    <property type="entry name" value="ABC_DR_subfamily_A"/>
    <property type="match status" value="1"/>
</dbReference>
<sequence>MTTSAIEATGLGKTFRRRGGWALRDCTFQLPAGRVSALVGPNGAGKSTLLALAAGLIAPSEGSVTVLGGHPAHARPRIGFVSQDKPLYPQLTVAETLRMGADLNPDSWDADTAERVAAGGGLDLGARVRSLSGGQRTRVALALALAKRPELLLLDEPVADLDPLARHELMGTLMATAARYGTTIVMSSHVIAELEDSCDHLLLIGDGRVRLAGDIDDLLAVHSLITGPAREVATGADFDLAPHTTVESRITGRQVTALVRPAGPLPAGWQTIDLSLETLLLAHLRNPAAPPLTLGTASASASASDSASASASDSTSASPTSQEATSASAMPQEESA</sequence>
<comment type="caution">
    <text evidence="6">The sequence shown here is derived from an EMBL/GenBank/DDBJ whole genome shotgun (WGS) entry which is preliminary data.</text>
</comment>
<keyword evidence="1" id="KW-0813">Transport</keyword>
<dbReference type="PROSITE" id="PS00211">
    <property type="entry name" value="ABC_TRANSPORTER_1"/>
    <property type="match status" value="1"/>
</dbReference>
<dbReference type="PROSITE" id="PS50893">
    <property type="entry name" value="ABC_TRANSPORTER_2"/>
    <property type="match status" value="1"/>
</dbReference>
<dbReference type="PANTHER" id="PTHR42939">
    <property type="entry name" value="ABC TRANSPORTER ATP-BINDING PROTEIN ALBC-RELATED"/>
    <property type="match status" value="1"/>
</dbReference>
<evidence type="ECO:0000256" key="2">
    <source>
        <dbReference type="ARBA" id="ARBA00022741"/>
    </source>
</evidence>
<evidence type="ECO:0000313" key="6">
    <source>
        <dbReference type="EMBL" id="GHI74934.1"/>
    </source>
</evidence>
<dbReference type="EMBL" id="BNED01000003">
    <property type="protein sequence ID" value="GHI74934.1"/>
    <property type="molecule type" value="Genomic_DNA"/>
</dbReference>
<dbReference type="InterPro" id="IPR051782">
    <property type="entry name" value="ABC_Transporter_VariousFunc"/>
</dbReference>
<name>A0ABQ3T3J2_9ACTN</name>
<feature type="domain" description="ABC transporter" evidence="5">
    <location>
        <begin position="6"/>
        <end position="231"/>
    </location>
</feature>
<dbReference type="InterPro" id="IPR027417">
    <property type="entry name" value="P-loop_NTPase"/>
</dbReference>
<keyword evidence="7" id="KW-1185">Reference proteome</keyword>
<dbReference type="SMART" id="SM00382">
    <property type="entry name" value="AAA"/>
    <property type="match status" value="1"/>
</dbReference>
<feature type="compositionally biased region" description="Low complexity" evidence="4">
    <location>
        <begin position="296"/>
        <end position="318"/>
    </location>
</feature>
<dbReference type="InterPro" id="IPR003593">
    <property type="entry name" value="AAA+_ATPase"/>
</dbReference>
<feature type="region of interest" description="Disordered" evidence="4">
    <location>
        <begin position="294"/>
        <end position="336"/>
    </location>
</feature>